<dbReference type="CDD" id="cd06257">
    <property type="entry name" value="DnaJ"/>
    <property type="match status" value="1"/>
</dbReference>
<dbReference type="STRING" id="1754190.A0A1Y2FPD1"/>
<evidence type="ECO:0000313" key="3">
    <source>
        <dbReference type="EMBL" id="ORY84575.1"/>
    </source>
</evidence>
<evidence type="ECO:0000259" key="2">
    <source>
        <dbReference type="PROSITE" id="PS50076"/>
    </source>
</evidence>
<keyword evidence="1" id="KW-0143">Chaperone</keyword>
<feature type="domain" description="J" evidence="2">
    <location>
        <begin position="24"/>
        <end position="102"/>
    </location>
</feature>
<comment type="caution">
    <text evidence="3">The sequence shown here is derived from an EMBL/GenBank/DDBJ whole genome shotgun (WGS) entry which is preliminary data.</text>
</comment>
<dbReference type="SMART" id="SM00271">
    <property type="entry name" value="DnaJ"/>
    <property type="match status" value="1"/>
</dbReference>
<dbReference type="PANTHER" id="PTHR44145">
    <property type="entry name" value="DNAJ HOMOLOG SUBFAMILY A MEMBER 3, MITOCHONDRIAL"/>
    <property type="match status" value="1"/>
</dbReference>
<keyword evidence="4" id="KW-1185">Reference proteome</keyword>
<dbReference type="PROSITE" id="PS50076">
    <property type="entry name" value="DNAJ_2"/>
    <property type="match status" value="1"/>
</dbReference>
<gene>
    <name evidence="3" type="ORF">LY90DRAFT_395517</name>
</gene>
<dbReference type="EMBL" id="MCOG01000005">
    <property type="protein sequence ID" value="ORY84575.1"/>
    <property type="molecule type" value="Genomic_DNA"/>
</dbReference>
<dbReference type="SUPFAM" id="SSF46565">
    <property type="entry name" value="Chaperone J-domain"/>
    <property type="match status" value="1"/>
</dbReference>
<dbReference type="PANTHER" id="PTHR44145:SF3">
    <property type="entry name" value="DNAJ HOMOLOG SUBFAMILY A MEMBER 3, MITOCHONDRIAL"/>
    <property type="match status" value="1"/>
</dbReference>
<dbReference type="Pfam" id="PF00226">
    <property type="entry name" value="DnaJ"/>
    <property type="match status" value="1"/>
</dbReference>
<dbReference type="InterPro" id="IPR001623">
    <property type="entry name" value="DnaJ_domain"/>
</dbReference>
<sequence length="238" mass="27110">MFFNKNRNNSSSRDVDDEFYSLVDYYAILGVEPTASPEQIREAYIELAVKNHPDNVYEDEAYSENGDNPEHQRIVRKRFQQINQAYFILSDPQRRQIYDVQYNEYCIAASGDFENEQANAKKCKKNADTTNIYKYERDADPDKIFGNVFEELFQPDVPRPHTFWKPLGGAAGIVLGFICMNVPGAVAGGIAGAKLGQIRDNKGCSVYDAFKKLDKNKKAEILSELTKEVVQRATKLKK</sequence>
<dbReference type="PRINTS" id="PR00625">
    <property type="entry name" value="JDOMAIN"/>
</dbReference>
<organism evidence="3 4">
    <name type="scientific">Neocallimastix californiae</name>
    <dbReference type="NCBI Taxonomy" id="1754190"/>
    <lineage>
        <taxon>Eukaryota</taxon>
        <taxon>Fungi</taxon>
        <taxon>Fungi incertae sedis</taxon>
        <taxon>Chytridiomycota</taxon>
        <taxon>Chytridiomycota incertae sedis</taxon>
        <taxon>Neocallimastigomycetes</taxon>
        <taxon>Neocallimastigales</taxon>
        <taxon>Neocallimastigaceae</taxon>
        <taxon>Neocallimastix</taxon>
    </lineage>
</organism>
<accession>A0A1Y2FPD1</accession>
<dbReference type="AlphaFoldDB" id="A0A1Y2FPD1"/>
<dbReference type="InterPro" id="IPR036869">
    <property type="entry name" value="J_dom_sf"/>
</dbReference>
<dbReference type="Gene3D" id="1.10.287.110">
    <property type="entry name" value="DnaJ domain"/>
    <property type="match status" value="1"/>
</dbReference>
<evidence type="ECO:0000313" key="4">
    <source>
        <dbReference type="Proteomes" id="UP000193920"/>
    </source>
</evidence>
<reference evidence="3 4" key="1">
    <citation type="submission" date="2016-08" db="EMBL/GenBank/DDBJ databases">
        <title>A Parts List for Fungal Cellulosomes Revealed by Comparative Genomics.</title>
        <authorList>
            <consortium name="DOE Joint Genome Institute"/>
            <person name="Haitjema C.H."/>
            <person name="Gilmore S.P."/>
            <person name="Henske J.K."/>
            <person name="Solomon K.V."/>
            <person name="De Groot R."/>
            <person name="Kuo A."/>
            <person name="Mondo S.J."/>
            <person name="Salamov A.A."/>
            <person name="Labutti K."/>
            <person name="Zhao Z."/>
            <person name="Chiniquy J."/>
            <person name="Barry K."/>
            <person name="Brewer H.M."/>
            <person name="Purvine S.O."/>
            <person name="Wright A.T."/>
            <person name="Boxma B."/>
            <person name="Van Alen T."/>
            <person name="Hackstein J.H."/>
            <person name="Baker S.E."/>
            <person name="Grigoriev I.V."/>
            <person name="O'Malley M.A."/>
        </authorList>
    </citation>
    <scope>NUCLEOTIDE SEQUENCE [LARGE SCALE GENOMIC DNA]</scope>
    <source>
        <strain evidence="3 4">G1</strain>
    </source>
</reference>
<name>A0A1Y2FPD1_9FUNG</name>
<dbReference type="InterPro" id="IPR051938">
    <property type="entry name" value="Apopto_cytoskel_mod"/>
</dbReference>
<evidence type="ECO:0000256" key="1">
    <source>
        <dbReference type="ARBA" id="ARBA00023186"/>
    </source>
</evidence>
<dbReference type="OrthoDB" id="442087at2759"/>
<protein>
    <submittedName>
        <fullName evidence="3">DnaJ-domain-containing protein</fullName>
    </submittedName>
</protein>
<proteinExistence type="predicted"/>
<dbReference type="Proteomes" id="UP000193920">
    <property type="component" value="Unassembled WGS sequence"/>
</dbReference>